<dbReference type="InterPro" id="IPR045386">
    <property type="entry name" value="DUF6525"/>
</dbReference>
<name>A0A0D1CHL4_9RHOB</name>
<evidence type="ECO:0000313" key="2">
    <source>
        <dbReference type="Proteomes" id="UP000032232"/>
    </source>
</evidence>
<evidence type="ECO:0000313" key="1">
    <source>
        <dbReference type="EMBL" id="KIT14192.1"/>
    </source>
</evidence>
<dbReference type="PATRIC" id="fig|935700.4.peg.4107"/>
<dbReference type="Pfam" id="PF20135">
    <property type="entry name" value="DUF6525"/>
    <property type="match status" value="1"/>
</dbReference>
<sequence>MASANQRTSLALSRSQRHNMAEYDRLPPVLRHWLAQAALPWSPTSARRAWRKAMRRALWREKVALRLMDEIEAERLAQDALVIRRELEMAARQDGKSIQITSRG</sequence>
<reference evidence="1 2" key="1">
    <citation type="submission" date="2015-02" db="EMBL/GenBank/DDBJ databases">
        <title>Genome Sequence of Jannaschia aquimarina DSM28248, a member of the Roseobacter clade.</title>
        <authorList>
            <person name="Voget S."/>
            <person name="Daniel R."/>
        </authorList>
    </citation>
    <scope>NUCLEOTIDE SEQUENCE [LARGE SCALE GENOMIC DNA]</scope>
    <source>
        <strain evidence="1 2">GSW-M26</strain>
    </source>
</reference>
<comment type="caution">
    <text evidence="1">The sequence shown here is derived from an EMBL/GenBank/DDBJ whole genome shotgun (WGS) entry which is preliminary data.</text>
</comment>
<dbReference type="STRING" id="935700.jaqu_39840"/>
<dbReference type="RefSeq" id="WP_170938624.1">
    <property type="nucleotide sequence ID" value="NZ_FZPF01000001.1"/>
</dbReference>
<organism evidence="1 2">
    <name type="scientific">Jannaschia aquimarina</name>
    <dbReference type="NCBI Taxonomy" id="935700"/>
    <lineage>
        <taxon>Bacteria</taxon>
        <taxon>Pseudomonadati</taxon>
        <taxon>Pseudomonadota</taxon>
        <taxon>Alphaproteobacteria</taxon>
        <taxon>Rhodobacterales</taxon>
        <taxon>Roseobacteraceae</taxon>
        <taxon>Jannaschia</taxon>
    </lineage>
</organism>
<proteinExistence type="predicted"/>
<dbReference type="AlphaFoldDB" id="A0A0D1CHL4"/>
<accession>A0A0D1CHL4</accession>
<keyword evidence="2" id="KW-1185">Reference proteome</keyword>
<gene>
    <name evidence="1" type="ORF">jaqu_39840</name>
</gene>
<protein>
    <submittedName>
        <fullName evidence="1">Uncharacterized protein</fullName>
    </submittedName>
</protein>
<dbReference type="EMBL" id="JYFE01000081">
    <property type="protein sequence ID" value="KIT14192.1"/>
    <property type="molecule type" value="Genomic_DNA"/>
</dbReference>
<dbReference type="Proteomes" id="UP000032232">
    <property type="component" value="Unassembled WGS sequence"/>
</dbReference>